<dbReference type="PANTHER" id="PTHR10133:SF27">
    <property type="entry name" value="DNA POLYMERASE NU"/>
    <property type="match status" value="1"/>
</dbReference>
<evidence type="ECO:0000256" key="3">
    <source>
        <dbReference type="ARBA" id="ARBA00012417"/>
    </source>
</evidence>
<dbReference type="SUPFAM" id="SSF47807">
    <property type="entry name" value="5' to 3' exonuclease, C-terminal subdomain"/>
    <property type="match status" value="1"/>
</dbReference>
<dbReference type="PROSITE" id="PS00447">
    <property type="entry name" value="DNA_POLYMERASE_A"/>
    <property type="match status" value="1"/>
</dbReference>
<evidence type="ECO:0000256" key="1">
    <source>
        <dbReference type="ARBA" id="ARBA00007705"/>
    </source>
</evidence>
<keyword evidence="13 17" id="KW-0238">DNA-binding</keyword>
<dbReference type="InterPro" id="IPR029060">
    <property type="entry name" value="PIN-like_dom_sf"/>
</dbReference>
<dbReference type="SUPFAM" id="SSF53098">
    <property type="entry name" value="Ribonuclease H-like"/>
    <property type="match status" value="1"/>
</dbReference>
<dbReference type="CDD" id="cd09859">
    <property type="entry name" value="PIN_53EXO"/>
    <property type="match status" value="1"/>
</dbReference>
<dbReference type="GO" id="GO:0003887">
    <property type="term" value="F:DNA-directed DNA polymerase activity"/>
    <property type="evidence" value="ECO:0007669"/>
    <property type="project" value="UniProtKB-EC"/>
</dbReference>
<keyword evidence="14 17" id="KW-0234">DNA repair</keyword>
<evidence type="ECO:0000259" key="19">
    <source>
        <dbReference type="SMART" id="SM00475"/>
    </source>
</evidence>
<keyword evidence="5 17" id="KW-0808">Transferase</keyword>
<evidence type="ECO:0000256" key="10">
    <source>
        <dbReference type="ARBA" id="ARBA00022801"/>
    </source>
</evidence>
<dbReference type="InterPro" id="IPR002562">
    <property type="entry name" value="3'-5'_exonuclease_dom"/>
</dbReference>
<evidence type="ECO:0000256" key="13">
    <source>
        <dbReference type="ARBA" id="ARBA00023125"/>
    </source>
</evidence>
<dbReference type="CDD" id="cd08637">
    <property type="entry name" value="DNA_pol_A_pol_I_C"/>
    <property type="match status" value="1"/>
</dbReference>
<dbReference type="Pfam" id="PF02739">
    <property type="entry name" value="5_3_exonuc_N"/>
    <property type="match status" value="1"/>
</dbReference>
<comment type="subunit">
    <text evidence="2 17">Single-chain monomer with multiple functions.</text>
</comment>
<evidence type="ECO:0000256" key="16">
    <source>
        <dbReference type="NCBIfam" id="TIGR00593"/>
    </source>
</evidence>
<accession>A0ABW4DT06</accession>
<dbReference type="PANTHER" id="PTHR10133">
    <property type="entry name" value="DNA POLYMERASE I"/>
    <property type="match status" value="1"/>
</dbReference>
<name>A0ABW4DT06_9LACO</name>
<comment type="catalytic activity">
    <reaction evidence="15 17">
        <text>DNA(n) + a 2'-deoxyribonucleoside 5'-triphosphate = DNA(n+1) + diphosphate</text>
        <dbReference type="Rhea" id="RHEA:22508"/>
        <dbReference type="Rhea" id="RHEA-COMP:17339"/>
        <dbReference type="Rhea" id="RHEA-COMP:17340"/>
        <dbReference type="ChEBI" id="CHEBI:33019"/>
        <dbReference type="ChEBI" id="CHEBI:61560"/>
        <dbReference type="ChEBI" id="CHEBI:173112"/>
        <dbReference type="EC" id="2.7.7.7"/>
    </reaction>
</comment>
<dbReference type="Gene3D" id="1.10.150.20">
    <property type="entry name" value="5' to 3' exonuclease, C-terminal subdomain"/>
    <property type="match status" value="2"/>
</dbReference>
<dbReference type="Gene3D" id="3.40.50.1010">
    <property type="entry name" value="5'-nuclease"/>
    <property type="match status" value="1"/>
</dbReference>
<dbReference type="NCBIfam" id="NF004397">
    <property type="entry name" value="PRK05755.1"/>
    <property type="match status" value="1"/>
</dbReference>
<feature type="domain" description="5'-3' exonuclease" evidence="19">
    <location>
        <begin position="8"/>
        <end position="270"/>
    </location>
</feature>
<dbReference type="InterPro" id="IPR036279">
    <property type="entry name" value="5-3_exonuclease_C_sf"/>
</dbReference>
<dbReference type="NCBIfam" id="TIGR00593">
    <property type="entry name" value="pola"/>
    <property type="match status" value="1"/>
</dbReference>
<evidence type="ECO:0000256" key="2">
    <source>
        <dbReference type="ARBA" id="ARBA00011541"/>
    </source>
</evidence>
<dbReference type="SUPFAM" id="SSF88723">
    <property type="entry name" value="PIN domain-like"/>
    <property type="match status" value="1"/>
</dbReference>
<reference evidence="22" key="1">
    <citation type="journal article" date="2019" name="Int. J. Syst. Evol. Microbiol.">
        <title>The Global Catalogue of Microorganisms (GCM) 10K type strain sequencing project: providing services to taxonomists for standard genome sequencing and annotation.</title>
        <authorList>
            <consortium name="The Broad Institute Genomics Platform"/>
            <consortium name="The Broad Institute Genome Sequencing Center for Infectious Disease"/>
            <person name="Wu L."/>
            <person name="Ma J."/>
        </authorList>
    </citation>
    <scope>NUCLEOTIDE SEQUENCE [LARGE SCALE GENOMIC DNA]</scope>
    <source>
        <strain evidence="22">CCM 8951</strain>
    </source>
</reference>
<evidence type="ECO:0000256" key="5">
    <source>
        <dbReference type="ARBA" id="ARBA00022679"/>
    </source>
</evidence>
<keyword evidence="7 17" id="KW-0235">DNA replication</keyword>
<evidence type="ECO:0000313" key="21">
    <source>
        <dbReference type="EMBL" id="MFD1466365.1"/>
    </source>
</evidence>
<keyword evidence="11" id="KW-0269">Exonuclease</keyword>
<evidence type="ECO:0000256" key="17">
    <source>
        <dbReference type="RuleBase" id="RU004460"/>
    </source>
</evidence>
<dbReference type="EMBL" id="JBHTOF010000101">
    <property type="protein sequence ID" value="MFD1466365.1"/>
    <property type="molecule type" value="Genomic_DNA"/>
</dbReference>
<dbReference type="SUPFAM" id="SSF56672">
    <property type="entry name" value="DNA/RNA polymerases"/>
    <property type="match status" value="1"/>
</dbReference>
<dbReference type="InterPro" id="IPR020046">
    <property type="entry name" value="5-3_exonucl_a-hlix_arch_N"/>
</dbReference>
<dbReference type="InterPro" id="IPR001098">
    <property type="entry name" value="DNA-dir_DNA_pol_A_palm_dom"/>
</dbReference>
<gene>
    <name evidence="17 21" type="primary">polA</name>
    <name evidence="21" type="ORF">ACFQ4L_09865</name>
</gene>
<dbReference type="PRINTS" id="PR00868">
    <property type="entry name" value="DNAPOLI"/>
</dbReference>
<evidence type="ECO:0000256" key="15">
    <source>
        <dbReference type="ARBA" id="ARBA00049244"/>
    </source>
</evidence>
<dbReference type="InterPro" id="IPR008918">
    <property type="entry name" value="HhH2"/>
</dbReference>
<feature type="domain" description="3'-5' exonuclease" evidence="18">
    <location>
        <begin position="311"/>
        <end position="480"/>
    </location>
</feature>
<evidence type="ECO:0000259" key="18">
    <source>
        <dbReference type="SMART" id="SM00474"/>
    </source>
</evidence>
<dbReference type="InterPro" id="IPR012337">
    <property type="entry name" value="RNaseH-like_sf"/>
</dbReference>
<dbReference type="SMART" id="SM00279">
    <property type="entry name" value="HhH2"/>
    <property type="match status" value="1"/>
</dbReference>
<dbReference type="RefSeq" id="WP_125577693.1">
    <property type="nucleotide sequence ID" value="NZ_JBHTOF010000101.1"/>
</dbReference>
<keyword evidence="8" id="KW-0540">Nuclease</keyword>
<dbReference type="Pfam" id="PF22619">
    <property type="entry name" value="DNA_polI_exo1"/>
    <property type="match status" value="1"/>
</dbReference>
<dbReference type="Gene3D" id="1.20.1060.10">
    <property type="entry name" value="Taq DNA Polymerase, Chain T, domain 4"/>
    <property type="match status" value="1"/>
</dbReference>
<keyword evidence="6 17" id="KW-0548">Nucleotidyltransferase</keyword>
<comment type="caution">
    <text evidence="21">The sequence shown here is derived from an EMBL/GenBank/DDBJ whole genome shotgun (WGS) entry which is preliminary data.</text>
</comment>
<dbReference type="Pfam" id="PF00476">
    <property type="entry name" value="DNA_pol_A"/>
    <property type="match status" value="1"/>
</dbReference>
<dbReference type="Proteomes" id="UP001597244">
    <property type="component" value="Unassembled WGS sequence"/>
</dbReference>
<sequence>MAQTDQNEKLLLLDGNSLAFRAFFALHNSLDRFTNQEGLHTNALYTFSNMLDSLLASEQPTHMLVAFDAGKTTFRTKMFDDYKGTRSKTPAELSEQMPYFNKLLDAYGIAHYQLADYEADDIIGTLAKEANGEMPVVVVTGDRDLTQLTSDNTTVKVTVKGVNDVEAYTPEHLQEKLGLTPTQFIDLKGLMGDNSDNYPGVTKVGEKTALKLLDEYGSMENLYEHVDELKKSKLKENLINDKDQAFLSKQLATINTDAPLTVSLTDTKRQEPDQAALIRFYQQMNFQSKLAKLPQAAGEEASAVKMPEINFTELTKANLEVALAQKMQRSLVIDILGDNYHVETPIGFAFGTPDQWYYSDDLSLLTTAEVTQWLNDPEQEKDVFDSKKTKVLLTRLEVPIENMSFDLLLASYLLDTNDNSNDLGVLAQQYGYTDVQTDLDVYGKGVKRAAPTDYHELGEHLSRKAQAIYQLRPQLLKQLQENDQDQLYDEIEAPLAMVLAQMELAGITIDSQRLKQMQADFSQTLVDIEALIYEDAGHEFNINSPKQLGTVLFEELHLPIIKKNKTGYSTSVEVLEQLQSAHPIIDRILTYRQISKLQSTYINGLLKVIHPDHKVHTRYLQTLTQTGRLSSVDPNLQNIPVRLPEGRKIRQAFVPSHPDWEIFSSDYSQVELRVLAHVSGDENMQAAFKRGFDIHANTAMKIFGLDDPSEVTPDMRRQAKATNFGIVYGISDYGLSKNIGISRKQAATFIAAYFEQYPDVKKYIDDIVALAEKQGYVETIMHRRRYLPEINSKNYNLRSFAERTAMNTPIQGSAADIIKVAMINMQSRLQKENLQAKMLLQVHDELIFEAPTEEIPILEKIVPEVMDSAVSLDIPLVVESGHGKTWYDVKK</sequence>
<dbReference type="InterPro" id="IPR036397">
    <property type="entry name" value="RNaseH_sf"/>
</dbReference>
<dbReference type="InterPro" id="IPR018320">
    <property type="entry name" value="DNA_polymerase_1"/>
</dbReference>
<dbReference type="EC" id="2.7.7.7" evidence="3 16"/>
<dbReference type="InterPro" id="IPR054690">
    <property type="entry name" value="DNA_polI_exonuclease"/>
</dbReference>
<organism evidence="21 22">
    <name type="scientific">Lapidilactobacillus mulanensis</name>
    <dbReference type="NCBI Taxonomy" id="2485999"/>
    <lineage>
        <taxon>Bacteria</taxon>
        <taxon>Bacillati</taxon>
        <taxon>Bacillota</taxon>
        <taxon>Bacilli</taxon>
        <taxon>Lactobacillales</taxon>
        <taxon>Lactobacillaceae</taxon>
        <taxon>Lapidilactobacillus</taxon>
    </lineage>
</organism>
<proteinExistence type="inferred from homology"/>
<keyword evidence="12 17" id="KW-0239">DNA-directed DNA polymerase</keyword>
<keyword evidence="9 17" id="KW-0227">DNA damage</keyword>
<evidence type="ECO:0000256" key="12">
    <source>
        <dbReference type="ARBA" id="ARBA00022932"/>
    </source>
</evidence>
<dbReference type="CDD" id="cd09898">
    <property type="entry name" value="H3TH_53EXO"/>
    <property type="match status" value="1"/>
</dbReference>
<evidence type="ECO:0000256" key="8">
    <source>
        <dbReference type="ARBA" id="ARBA00022722"/>
    </source>
</evidence>
<dbReference type="InterPro" id="IPR020045">
    <property type="entry name" value="DNA_polI_H3TH"/>
</dbReference>
<evidence type="ECO:0000256" key="14">
    <source>
        <dbReference type="ARBA" id="ARBA00023204"/>
    </source>
</evidence>
<evidence type="ECO:0000256" key="6">
    <source>
        <dbReference type="ARBA" id="ARBA00022695"/>
    </source>
</evidence>
<evidence type="ECO:0000256" key="11">
    <source>
        <dbReference type="ARBA" id="ARBA00022839"/>
    </source>
</evidence>
<evidence type="ECO:0000256" key="7">
    <source>
        <dbReference type="ARBA" id="ARBA00022705"/>
    </source>
</evidence>
<feature type="domain" description="DNA-directed DNA polymerase family A palm" evidence="20">
    <location>
        <begin position="646"/>
        <end position="854"/>
    </location>
</feature>
<evidence type="ECO:0000256" key="9">
    <source>
        <dbReference type="ARBA" id="ARBA00022763"/>
    </source>
</evidence>
<comment type="similarity">
    <text evidence="1 17">Belongs to the DNA polymerase type-A family.</text>
</comment>
<dbReference type="InterPro" id="IPR043502">
    <property type="entry name" value="DNA/RNA_pol_sf"/>
</dbReference>
<dbReference type="InterPro" id="IPR002298">
    <property type="entry name" value="DNA_polymerase_A"/>
</dbReference>
<dbReference type="Gene3D" id="3.30.420.10">
    <property type="entry name" value="Ribonuclease H-like superfamily/Ribonuclease H"/>
    <property type="match status" value="1"/>
</dbReference>
<keyword evidence="22" id="KW-1185">Reference proteome</keyword>
<evidence type="ECO:0000313" key="22">
    <source>
        <dbReference type="Proteomes" id="UP001597244"/>
    </source>
</evidence>
<dbReference type="SMART" id="SM00482">
    <property type="entry name" value="POLAc"/>
    <property type="match status" value="1"/>
</dbReference>
<dbReference type="SMART" id="SM00474">
    <property type="entry name" value="35EXOc"/>
    <property type="match status" value="1"/>
</dbReference>
<dbReference type="Gene3D" id="3.30.70.370">
    <property type="match status" value="1"/>
</dbReference>
<dbReference type="InterPro" id="IPR019760">
    <property type="entry name" value="DNA-dir_DNA_pol_A_CS"/>
</dbReference>
<dbReference type="InterPro" id="IPR002421">
    <property type="entry name" value="5-3_exonuclease"/>
</dbReference>
<keyword evidence="10" id="KW-0378">Hydrolase</keyword>
<dbReference type="Pfam" id="PF01367">
    <property type="entry name" value="5_3_exonuc"/>
    <property type="match status" value="1"/>
</dbReference>
<dbReference type="SMART" id="SM00475">
    <property type="entry name" value="53EXOc"/>
    <property type="match status" value="1"/>
</dbReference>
<evidence type="ECO:0000256" key="4">
    <source>
        <dbReference type="ARBA" id="ARBA00020311"/>
    </source>
</evidence>
<evidence type="ECO:0000259" key="20">
    <source>
        <dbReference type="SMART" id="SM00482"/>
    </source>
</evidence>
<dbReference type="CDD" id="cd06140">
    <property type="entry name" value="DNA_polA_I_Bacillus_like_exo"/>
    <property type="match status" value="1"/>
</dbReference>
<protein>
    <recommendedName>
        <fullName evidence="4 16">DNA polymerase I</fullName>
        <ecNumber evidence="3 16">2.7.7.7</ecNumber>
    </recommendedName>
</protein>